<dbReference type="EMBL" id="GBXM01063401">
    <property type="protein sequence ID" value="JAH45176.1"/>
    <property type="molecule type" value="Transcribed_RNA"/>
</dbReference>
<reference evidence="1" key="2">
    <citation type="journal article" date="2015" name="Fish Shellfish Immunol.">
        <title>Early steps in the European eel (Anguilla anguilla)-Vibrio vulnificus interaction in the gills: Role of the RtxA13 toxin.</title>
        <authorList>
            <person name="Callol A."/>
            <person name="Pajuelo D."/>
            <person name="Ebbesson L."/>
            <person name="Teles M."/>
            <person name="MacKenzie S."/>
            <person name="Amaro C."/>
        </authorList>
    </citation>
    <scope>NUCLEOTIDE SEQUENCE</scope>
</reference>
<name>A0A0E9SV44_ANGAN</name>
<reference evidence="1" key="1">
    <citation type="submission" date="2014-11" db="EMBL/GenBank/DDBJ databases">
        <authorList>
            <person name="Amaro Gonzalez C."/>
        </authorList>
    </citation>
    <scope>NUCLEOTIDE SEQUENCE</scope>
</reference>
<proteinExistence type="predicted"/>
<dbReference type="AlphaFoldDB" id="A0A0E9SV44"/>
<protein>
    <submittedName>
        <fullName evidence="1">Uncharacterized protein</fullName>
    </submittedName>
</protein>
<sequence>MVEPHDLGSNLDCVSADCGW</sequence>
<evidence type="ECO:0000313" key="1">
    <source>
        <dbReference type="EMBL" id="JAH45176.1"/>
    </source>
</evidence>
<organism evidence="1">
    <name type="scientific">Anguilla anguilla</name>
    <name type="common">European freshwater eel</name>
    <name type="synonym">Muraena anguilla</name>
    <dbReference type="NCBI Taxonomy" id="7936"/>
    <lineage>
        <taxon>Eukaryota</taxon>
        <taxon>Metazoa</taxon>
        <taxon>Chordata</taxon>
        <taxon>Craniata</taxon>
        <taxon>Vertebrata</taxon>
        <taxon>Euteleostomi</taxon>
        <taxon>Actinopterygii</taxon>
        <taxon>Neopterygii</taxon>
        <taxon>Teleostei</taxon>
        <taxon>Anguilliformes</taxon>
        <taxon>Anguillidae</taxon>
        <taxon>Anguilla</taxon>
    </lineage>
</organism>
<accession>A0A0E9SV44</accession>